<dbReference type="GO" id="GO:0009425">
    <property type="term" value="C:bacterial-type flagellum basal body"/>
    <property type="evidence" value="ECO:0007669"/>
    <property type="project" value="UniProtKB-SubCell"/>
</dbReference>
<evidence type="ECO:0000256" key="4">
    <source>
        <dbReference type="HAMAP-Rule" id="MF_00724"/>
    </source>
</evidence>
<accession>A0A165TY93</accession>
<sequence length="118" mass="12338">MADFSALSAVSRVSTFTSGVNDVSSVARTRQYLVGGAQETQATQGVQGSFADTMADVVRETAGDLKTAEATSVAGVRGEVSAQKVVEAVMKAELSLKSAVAVRDKVVEAYQEFARMSI</sequence>
<name>A0A165TY93_9HYPH</name>
<keyword evidence="3 4" id="KW-0975">Bacterial flagellum</keyword>
<dbReference type="GO" id="GO:0005198">
    <property type="term" value="F:structural molecule activity"/>
    <property type="evidence" value="ECO:0007669"/>
    <property type="project" value="InterPro"/>
</dbReference>
<comment type="similarity">
    <text evidence="2 4">Belongs to the FliE family.</text>
</comment>
<dbReference type="GO" id="GO:0071973">
    <property type="term" value="P:bacterial-type flagellum-dependent cell motility"/>
    <property type="evidence" value="ECO:0007669"/>
    <property type="project" value="InterPro"/>
</dbReference>
<dbReference type="AlphaFoldDB" id="A0A165TY93"/>
<comment type="subcellular location">
    <subcellularLocation>
        <location evidence="1 4">Bacterial flagellum basal body</location>
    </subcellularLocation>
</comment>
<evidence type="ECO:0000256" key="2">
    <source>
        <dbReference type="ARBA" id="ARBA00009272"/>
    </source>
</evidence>
<dbReference type="Pfam" id="PF02049">
    <property type="entry name" value="FliE"/>
    <property type="match status" value="1"/>
</dbReference>
<dbReference type="GO" id="GO:0003774">
    <property type="term" value="F:cytoskeletal motor activity"/>
    <property type="evidence" value="ECO:0007669"/>
    <property type="project" value="InterPro"/>
</dbReference>
<dbReference type="PATRIC" id="fig|989403.3.peg.4506"/>
<protein>
    <recommendedName>
        <fullName evidence="4">Flagellar hook-basal body complex protein FliE</fullName>
    </recommendedName>
</protein>
<keyword evidence="5" id="KW-0282">Flagellum</keyword>
<keyword evidence="5" id="KW-0969">Cilium</keyword>
<dbReference type="OrthoDB" id="9812413at2"/>
<keyword evidence="6" id="KW-1185">Reference proteome</keyword>
<dbReference type="RefSeq" id="WP_068010183.1">
    <property type="nucleotide sequence ID" value="NZ_FOFM01000001.1"/>
</dbReference>
<comment type="caution">
    <text evidence="5">The sequence shown here is derived from an EMBL/GenBank/DDBJ whole genome shotgun (WGS) entry which is preliminary data.</text>
</comment>
<evidence type="ECO:0000256" key="3">
    <source>
        <dbReference type="ARBA" id="ARBA00023143"/>
    </source>
</evidence>
<dbReference type="InterPro" id="IPR001624">
    <property type="entry name" value="FliE"/>
</dbReference>
<proteinExistence type="inferred from homology"/>
<organism evidence="5 6">
    <name type="scientific">Pseudovibrio axinellae</name>
    <dbReference type="NCBI Taxonomy" id="989403"/>
    <lineage>
        <taxon>Bacteria</taxon>
        <taxon>Pseudomonadati</taxon>
        <taxon>Pseudomonadota</taxon>
        <taxon>Alphaproteobacteria</taxon>
        <taxon>Hyphomicrobiales</taxon>
        <taxon>Stappiaceae</taxon>
        <taxon>Pseudovibrio</taxon>
    </lineage>
</organism>
<dbReference type="PANTHER" id="PTHR34653:SF1">
    <property type="entry name" value="FLAGELLAR HOOK-BASAL BODY COMPLEX PROTEIN FLIE"/>
    <property type="match status" value="1"/>
</dbReference>
<dbReference type="Proteomes" id="UP000076577">
    <property type="component" value="Unassembled WGS sequence"/>
</dbReference>
<gene>
    <name evidence="5" type="primary">fliE_2</name>
    <name evidence="4" type="synonym">fliE</name>
    <name evidence="5" type="ORF">PsAD2_04126</name>
</gene>
<dbReference type="STRING" id="989403.SAMN05421798_101292"/>
<keyword evidence="5" id="KW-0966">Cell projection</keyword>
<dbReference type="EMBL" id="LMCB01000130">
    <property type="protein sequence ID" value="KZL08457.1"/>
    <property type="molecule type" value="Genomic_DNA"/>
</dbReference>
<evidence type="ECO:0000313" key="5">
    <source>
        <dbReference type="EMBL" id="KZL08457.1"/>
    </source>
</evidence>
<reference evidence="5 6" key="1">
    <citation type="journal article" date="2016" name="Front. Microbiol.">
        <title>Comparative Genomic Analysis Reveals a Diverse Repertoire of Genes Involved in Prokaryote-Eukaryote Interactions within the Pseudovibrio Genus.</title>
        <authorList>
            <person name="Romano S."/>
            <person name="Fernandez-Guerra A."/>
            <person name="Reen F.J."/>
            <person name="Glockner F.O."/>
            <person name="Crowley S.P."/>
            <person name="O'Sullivan O."/>
            <person name="Cotter P.D."/>
            <person name="Adams C."/>
            <person name="Dobson A.D."/>
            <person name="O'Gara F."/>
        </authorList>
    </citation>
    <scope>NUCLEOTIDE SEQUENCE [LARGE SCALE GENOMIC DNA]</scope>
    <source>
        <strain evidence="5 6">Ad2</strain>
    </source>
</reference>
<dbReference type="PANTHER" id="PTHR34653">
    <property type="match status" value="1"/>
</dbReference>
<evidence type="ECO:0000313" key="6">
    <source>
        <dbReference type="Proteomes" id="UP000076577"/>
    </source>
</evidence>
<evidence type="ECO:0000256" key="1">
    <source>
        <dbReference type="ARBA" id="ARBA00004117"/>
    </source>
</evidence>
<dbReference type="HAMAP" id="MF_00724">
    <property type="entry name" value="FliE"/>
    <property type="match status" value="1"/>
</dbReference>